<dbReference type="Gene3D" id="3.40.50.2300">
    <property type="match status" value="2"/>
</dbReference>
<dbReference type="PANTHER" id="PTHR30146:SF153">
    <property type="entry name" value="LACTOSE OPERON REPRESSOR"/>
    <property type="match status" value="1"/>
</dbReference>
<dbReference type="AlphaFoldDB" id="A0A2P8GSR4"/>
<dbReference type="CDD" id="cd01392">
    <property type="entry name" value="HTH_LacI"/>
    <property type="match status" value="1"/>
</dbReference>
<name>A0A2P8GSR4_9MICO</name>
<keyword evidence="3" id="KW-0804">Transcription</keyword>
<evidence type="ECO:0000256" key="1">
    <source>
        <dbReference type="ARBA" id="ARBA00023015"/>
    </source>
</evidence>
<comment type="caution">
    <text evidence="5">The sequence shown here is derived from an EMBL/GenBank/DDBJ whole genome shotgun (WGS) entry which is preliminary data.</text>
</comment>
<reference evidence="6 8" key="2">
    <citation type="submission" date="2018-12" db="EMBL/GenBank/DDBJ databases">
        <authorList>
            <person name="hu s."/>
            <person name="Xu Y."/>
            <person name="Xu B."/>
            <person name="Li F."/>
        </authorList>
    </citation>
    <scope>NUCLEOTIDE SEQUENCE [LARGE SCALE GENOMIC DNA]</scope>
    <source>
        <strain evidence="6 8">KSW2-17</strain>
    </source>
</reference>
<evidence type="ECO:0000313" key="7">
    <source>
        <dbReference type="Proteomes" id="UP000241203"/>
    </source>
</evidence>
<dbReference type="Pfam" id="PF00356">
    <property type="entry name" value="LacI"/>
    <property type="match status" value="1"/>
</dbReference>
<evidence type="ECO:0000313" key="6">
    <source>
        <dbReference type="EMBL" id="RUQ81832.1"/>
    </source>
</evidence>
<dbReference type="PROSITE" id="PS50932">
    <property type="entry name" value="HTH_LACI_2"/>
    <property type="match status" value="1"/>
</dbReference>
<proteinExistence type="predicted"/>
<dbReference type="Gene3D" id="1.10.260.40">
    <property type="entry name" value="lambda repressor-like DNA-binding domains"/>
    <property type="match status" value="1"/>
</dbReference>
<dbReference type="SUPFAM" id="SSF53822">
    <property type="entry name" value="Periplasmic binding protein-like I"/>
    <property type="match status" value="1"/>
</dbReference>
<keyword evidence="1" id="KW-0805">Transcription regulation</keyword>
<evidence type="ECO:0000313" key="5">
    <source>
        <dbReference type="EMBL" id="PSL37010.1"/>
    </source>
</evidence>
<dbReference type="InterPro" id="IPR028082">
    <property type="entry name" value="Peripla_BP_I"/>
</dbReference>
<evidence type="ECO:0000256" key="2">
    <source>
        <dbReference type="ARBA" id="ARBA00023125"/>
    </source>
</evidence>
<dbReference type="RefSeq" id="WP_106562212.1">
    <property type="nucleotide sequence ID" value="NZ_PYAU01000001.1"/>
</dbReference>
<dbReference type="EMBL" id="PYAU01000001">
    <property type="protein sequence ID" value="PSL37010.1"/>
    <property type="molecule type" value="Genomic_DNA"/>
</dbReference>
<dbReference type="InterPro" id="IPR010982">
    <property type="entry name" value="Lambda_DNA-bd_dom_sf"/>
</dbReference>
<sequence>MGKPQPTIIDLARDLGISKTTVSDALSGRGRVSEETRTLVTEAAERIGYVGNRAARSLRSSTHGAIGLHIPPIVRNFSFYMDFAFGAAHAAAELDVDLTLFARDPVVSARRGFPVDGALVVDPLRDDPTMERLLDAGVPVVTIGYDLGESASRVSGVIEATHGDTTRAVLDALWDSGSRRPAFLGSDALFFSSWAKDVSDAVDGWYSSRGIEPAVGLVPVTAGPDEVHDTVVDLVGRTGVDALVCGPQGFAARALPTLESLGIRIGRDFPLASFVSDPVTESNNPDITCVEIDPWGLGVESARLLADILLTRGDGPAPYRSHVSRVRFARYLDAAQADGGRSSTVAPAE</sequence>
<evidence type="ECO:0000256" key="3">
    <source>
        <dbReference type="ARBA" id="ARBA00023163"/>
    </source>
</evidence>
<dbReference type="EMBL" id="RZGY01000005">
    <property type="protein sequence ID" value="RUQ81832.1"/>
    <property type="molecule type" value="Genomic_DNA"/>
</dbReference>
<evidence type="ECO:0000259" key="4">
    <source>
        <dbReference type="PROSITE" id="PS50932"/>
    </source>
</evidence>
<reference evidence="5 7" key="1">
    <citation type="submission" date="2018-03" db="EMBL/GenBank/DDBJ databases">
        <title>Genomic Encyclopedia of Archaeal and Bacterial Type Strains, Phase II (KMG-II): from individual species to whole genera.</title>
        <authorList>
            <person name="Goeker M."/>
        </authorList>
    </citation>
    <scope>NUCLEOTIDE SEQUENCE [LARGE SCALE GENOMIC DNA]</scope>
    <source>
        <strain evidence="5 7">DSM 21548</strain>
    </source>
</reference>
<dbReference type="GO" id="GO:0000976">
    <property type="term" value="F:transcription cis-regulatory region binding"/>
    <property type="evidence" value="ECO:0007669"/>
    <property type="project" value="TreeGrafter"/>
</dbReference>
<dbReference type="OrthoDB" id="252678at2"/>
<dbReference type="SMART" id="SM00354">
    <property type="entry name" value="HTH_LACI"/>
    <property type="match status" value="1"/>
</dbReference>
<gene>
    <name evidence="5" type="ORF">CLV49_0615</name>
    <name evidence="6" type="ORF">ELQ93_17530</name>
</gene>
<evidence type="ECO:0000313" key="8">
    <source>
        <dbReference type="Proteomes" id="UP000268291"/>
    </source>
</evidence>
<organism evidence="5 7">
    <name type="scientific">Labedella gwakjiensis</name>
    <dbReference type="NCBI Taxonomy" id="390269"/>
    <lineage>
        <taxon>Bacteria</taxon>
        <taxon>Bacillati</taxon>
        <taxon>Actinomycetota</taxon>
        <taxon>Actinomycetes</taxon>
        <taxon>Micrococcales</taxon>
        <taxon>Microbacteriaceae</taxon>
        <taxon>Labedella</taxon>
    </lineage>
</organism>
<dbReference type="Pfam" id="PF13377">
    <property type="entry name" value="Peripla_BP_3"/>
    <property type="match status" value="1"/>
</dbReference>
<feature type="domain" description="HTH lacI-type" evidence="4">
    <location>
        <begin position="6"/>
        <end position="60"/>
    </location>
</feature>
<dbReference type="InterPro" id="IPR046335">
    <property type="entry name" value="LacI/GalR-like_sensor"/>
</dbReference>
<protein>
    <submittedName>
        <fullName evidence="5">LacI family transcriptional regulator</fullName>
    </submittedName>
</protein>
<dbReference type="SUPFAM" id="SSF47413">
    <property type="entry name" value="lambda repressor-like DNA-binding domains"/>
    <property type="match status" value="1"/>
</dbReference>
<dbReference type="Proteomes" id="UP000268291">
    <property type="component" value="Unassembled WGS sequence"/>
</dbReference>
<keyword evidence="2" id="KW-0238">DNA-binding</keyword>
<dbReference type="PANTHER" id="PTHR30146">
    <property type="entry name" value="LACI-RELATED TRANSCRIPTIONAL REPRESSOR"/>
    <property type="match status" value="1"/>
</dbReference>
<dbReference type="GO" id="GO:0003700">
    <property type="term" value="F:DNA-binding transcription factor activity"/>
    <property type="evidence" value="ECO:0007669"/>
    <property type="project" value="TreeGrafter"/>
</dbReference>
<keyword evidence="8" id="KW-1185">Reference proteome</keyword>
<dbReference type="InterPro" id="IPR000843">
    <property type="entry name" value="HTH_LacI"/>
</dbReference>
<accession>A0A2P8GSR4</accession>
<dbReference type="Proteomes" id="UP000241203">
    <property type="component" value="Unassembled WGS sequence"/>
</dbReference>